<feature type="domain" description="PE-PPE" evidence="3">
    <location>
        <begin position="90"/>
        <end position="331"/>
    </location>
</feature>
<dbReference type="InterPro" id="IPR013228">
    <property type="entry name" value="PE-PPE_C"/>
</dbReference>
<feature type="region of interest" description="Disordered" evidence="1">
    <location>
        <begin position="522"/>
        <end position="618"/>
    </location>
</feature>
<accession>A0A2G5PFU2</accession>
<comment type="caution">
    <text evidence="4">The sequence shown here is derived from an EMBL/GenBank/DDBJ whole genome shotgun (WGS) entry which is preliminary data.</text>
</comment>
<dbReference type="Pfam" id="PF08237">
    <property type="entry name" value="PE-PPE"/>
    <property type="match status" value="1"/>
</dbReference>
<feature type="compositionally biased region" description="Basic and acidic residues" evidence="1">
    <location>
        <begin position="464"/>
        <end position="475"/>
    </location>
</feature>
<keyword evidence="2" id="KW-1133">Transmembrane helix</keyword>
<dbReference type="Gene3D" id="3.40.50.1820">
    <property type="entry name" value="alpha/beta hydrolase"/>
    <property type="match status" value="1"/>
</dbReference>
<dbReference type="RefSeq" id="WP_090588851.1">
    <property type="nucleotide sequence ID" value="NZ_FJNX01000026.1"/>
</dbReference>
<proteinExistence type="predicted"/>
<evidence type="ECO:0000259" key="3">
    <source>
        <dbReference type="Pfam" id="PF08237"/>
    </source>
</evidence>
<evidence type="ECO:0000313" key="4">
    <source>
        <dbReference type="EMBL" id="PIB77189.1"/>
    </source>
</evidence>
<dbReference type="EMBL" id="PDCN02000002">
    <property type="protein sequence ID" value="PIB77189.1"/>
    <property type="molecule type" value="Genomic_DNA"/>
</dbReference>
<keyword evidence="2" id="KW-0472">Membrane</keyword>
<keyword evidence="5" id="KW-1185">Reference proteome</keyword>
<evidence type="ECO:0000256" key="2">
    <source>
        <dbReference type="SAM" id="Phobius"/>
    </source>
</evidence>
<reference evidence="4 5" key="1">
    <citation type="journal article" date="2017" name="Infect. Genet. Evol.">
        <title>The new phylogeny of the genus Mycobacterium: The old and the news.</title>
        <authorList>
            <person name="Tortoli E."/>
            <person name="Fedrizzi T."/>
            <person name="Meehan C.J."/>
            <person name="Trovato A."/>
            <person name="Grottola A."/>
            <person name="Giacobazzi E."/>
            <person name="Serpini G.F."/>
            <person name="Tagliazucchi S."/>
            <person name="Fabio A."/>
            <person name="Bettua C."/>
            <person name="Bertorelli R."/>
            <person name="Frascaro F."/>
            <person name="De Sanctis V."/>
            <person name="Pecorari M."/>
            <person name="Jousson O."/>
            <person name="Segata N."/>
            <person name="Cirillo D.M."/>
        </authorList>
    </citation>
    <scope>NUCLEOTIDE SEQUENCE [LARGE SCALE GENOMIC DNA]</scope>
    <source>
        <strain evidence="4 5">CIP1034565</strain>
    </source>
</reference>
<keyword evidence="2" id="KW-0812">Transmembrane</keyword>
<sequence length="618" mass="65842">MGSILRIFGVLGVIVGGALAAAWSVITAAVLPLATVTALMVGGTGAPLMPPTNDELFVQNFLGHFGNTYVDPAADRWGLFDSPQTNTGDRRVAVYTPEQFWPLPGSTMTFDRSVMIGVQNVAKCVSGPAGCPANPEFFHEFDQDDALVVFGYSQSGRVLTDVKRAMIDWYSQQGWDTAPDVSFVIIGNPNRPNGGILERLNGLSIPFVGITFDGATPTDSCVEGVCHFRTEDISTQYDGFSDFPLYPLNLIATLNAVAGMATVHGGYQPAVTEAMKQGVYGDTTYYMIPTERLPMLSIVENVIPDPVRGWLGPLFTLLDSPLRAITEMGYDRGLSPGSPESMKLIRFQPITDVLTFGNALLVGIDNALAEIAGDPGFRPLGTKKSTSPYGVDTVRISDLFGSNAVTDFIDKAEDTVNRFRLFGGNSGQPNVVQQNVDVVEDGAVEPVVESQNLRTLAVESGARFERKQSMGEKPRSQWPGVAARSENPVGVGEVPEAGLTPPADDSGPVGLKIRKLFTRNKTVDTDSEAPAMSPRQRWRERKAAVAAEADQDGPVTAKLDPRRGGEGPSLAGKRDRVGSPFTGRHGAKDPDGGAGPSAPGDQHDDASPSADRTGADAV</sequence>
<feature type="transmembrane region" description="Helical" evidence="2">
    <location>
        <begin position="7"/>
        <end position="31"/>
    </location>
</feature>
<organism evidence="4 5">
    <name type="scientific">Mycolicibacterium brumae</name>
    <dbReference type="NCBI Taxonomy" id="85968"/>
    <lineage>
        <taxon>Bacteria</taxon>
        <taxon>Bacillati</taxon>
        <taxon>Actinomycetota</taxon>
        <taxon>Actinomycetes</taxon>
        <taxon>Mycobacteriales</taxon>
        <taxon>Mycobacteriaceae</taxon>
        <taxon>Mycolicibacterium</taxon>
    </lineage>
</organism>
<name>A0A2G5PFU2_9MYCO</name>
<dbReference type="OrthoDB" id="4568361at2"/>
<evidence type="ECO:0000256" key="1">
    <source>
        <dbReference type="SAM" id="MobiDB-lite"/>
    </source>
</evidence>
<gene>
    <name evidence="4" type="ORF">CQY22_002755</name>
</gene>
<dbReference type="Proteomes" id="UP000230551">
    <property type="component" value="Unassembled WGS sequence"/>
</dbReference>
<protein>
    <submittedName>
        <fullName evidence="4">PE-PPE domain-containing protein</fullName>
    </submittedName>
</protein>
<feature type="region of interest" description="Disordered" evidence="1">
    <location>
        <begin position="464"/>
        <end position="510"/>
    </location>
</feature>
<dbReference type="AlphaFoldDB" id="A0A2G5PFU2"/>
<evidence type="ECO:0000313" key="5">
    <source>
        <dbReference type="Proteomes" id="UP000230551"/>
    </source>
</evidence>
<dbReference type="InterPro" id="IPR029058">
    <property type="entry name" value="AB_hydrolase_fold"/>
</dbReference>